<name>A0AA95I4T1_9BACL</name>
<feature type="compositionally biased region" description="Basic and acidic residues" evidence="2">
    <location>
        <begin position="308"/>
        <end position="322"/>
    </location>
</feature>
<protein>
    <submittedName>
        <fullName evidence="4">Winged helix-turn-helix transcriptional regulator</fullName>
    </submittedName>
</protein>
<dbReference type="EMBL" id="CP126084">
    <property type="protein sequence ID" value="WHX47839.1"/>
    <property type="molecule type" value="Genomic_DNA"/>
</dbReference>
<dbReference type="AlphaFoldDB" id="A0AA95I4T1"/>
<feature type="domain" description="HTH arsR-type" evidence="3">
    <location>
        <begin position="2"/>
        <end position="102"/>
    </location>
</feature>
<evidence type="ECO:0000256" key="1">
    <source>
        <dbReference type="ARBA" id="ARBA00023125"/>
    </source>
</evidence>
<dbReference type="PANTHER" id="PTHR38600:SF1">
    <property type="entry name" value="TRANSCRIPTIONAL REGULATORY PROTEIN"/>
    <property type="match status" value="1"/>
</dbReference>
<dbReference type="PANTHER" id="PTHR38600">
    <property type="entry name" value="TRANSCRIPTIONAL REGULATORY PROTEIN"/>
    <property type="match status" value="1"/>
</dbReference>
<dbReference type="SMART" id="SM00418">
    <property type="entry name" value="HTH_ARSR"/>
    <property type="match status" value="1"/>
</dbReference>
<dbReference type="PIRSF" id="PIRSF030050">
    <property type="entry name" value="UCP030050_HTH"/>
    <property type="match status" value="1"/>
</dbReference>
<evidence type="ECO:0000256" key="2">
    <source>
        <dbReference type="SAM" id="MobiDB-lite"/>
    </source>
</evidence>
<feature type="compositionally biased region" description="Polar residues" evidence="2">
    <location>
        <begin position="323"/>
        <end position="333"/>
    </location>
</feature>
<dbReference type="InterPro" id="IPR001845">
    <property type="entry name" value="HTH_ArsR_DNA-bd_dom"/>
</dbReference>
<reference evidence="4" key="1">
    <citation type="submission" date="2023-05" db="EMBL/GenBank/DDBJ databases">
        <title>Comparative genomics of Bacillaceae isolates and their secondary metabolite potential.</title>
        <authorList>
            <person name="Song L."/>
            <person name="Nielsen L.J."/>
            <person name="Mohite O."/>
            <person name="Xu X."/>
            <person name="Weber T."/>
            <person name="Kovacs A.T."/>
        </authorList>
    </citation>
    <scope>NUCLEOTIDE SEQUENCE</scope>
    <source>
        <strain evidence="4">B2_4</strain>
    </source>
</reference>
<evidence type="ECO:0000259" key="3">
    <source>
        <dbReference type="PROSITE" id="PS50987"/>
    </source>
</evidence>
<sequence length="333" mass="37970">MIYIKDLMSGIDIFKALGSEIRIQILELLANNQSLNLNDLANKLNLSNGAITMHIRKLEESGLIEINTTVGKHGIQKICYLNKDKLMVDLRSKDVENLYEVEIQVGHYSDYQAVPTCGLATKDSIIGDFDDPRYFADPQRIDSEIIWLADGFLEYRIPNYLKPNQTFREIQFSMELSSEAPGFNDNYPSDIYFYINGIEIGYWTSPGDFGDARGTFNPDWWPPHLNQYGMLKLIRINHEGSFIDGCRISDVTIDQIKLDYKSELTFRIAVTDKPVNKRGLTIYGKHFGNYSQDLLARVLYDVHEVHEAEDKASSRPGKDSKHTNPTVQATAQE</sequence>
<dbReference type="InterPro" id="IPR036390">
    <property type="entry name" value="WH_DNA-bd_sf"/>
</dbReference>
<dbReference type="GO" id="GO:0003677">
    <property type="term" value="F:DNA binding"/>
    <property type="evidence" value="ECO:0007669"/>
    <property type="project" value="UniProtKB-KW"/>
</dbReference>
<dbReference type="Proteomes" id="UP001177943">
    <property type="component" value="Chromosome"/>
</dbReference>
<dbReference type="Gene3D" id="1.10.10.10">
    <property type="entry name" value="Winged helix-like DNA-binding domain superfamily/Winged helix DNA-binding domain"/>
    <property type="match status" value="1"/>
</dbReference>
<evidence type="ECO:0000313" key="5">
    <source>
        <dbReference type="Proteomes" id="UP001177943"/>
    </source>
</evidence>
<proteinExistence type="predicted"/>
<dbReference type="InterPro" id="IPR016943">
    <property type="entry name" value="UCP030050_HTH"/>
</dbReference>
<dbReference type="RefSeq" id="WP_283925329.1">
    <property type="nucleotide sequence ID" value="NZ_CP126084.1"/>
</dbReference>
<gene>
    <name evidence="4" type="ORF">QNH46_17060</name>
</gene>
<organism evidence="4 5">
    <name type="scientific">Paenibacillus woosongensis</name>
    <dbReference type="NCBI Taxonomy" id="307580"/>
    <lineage>
        <taxon>Bacteria</taxon>
        <taxon>Bacillati</taxon>
        <taxon>Bacillota</taxon>
        <taxon>Bacilli</taxon>
        <taxon>Bacillales</taxon>
        <taxon>Paenibacillaceae</taxon>
        <taxon>Paenibacillus</taxon>
    </lineage>
</organism>
<feature type="region of interest" description="Disordered" evidence="2">
    <location>
        <begin position="308"/>
        <end position="333"/>
    </location>
</feature>
<dbReference type="PROSITE" id="PS50987">
    <property type="entry name" value="HTH_ARSR_2"/>
    <property type="match status" value="1"/>
</dbReference>
<dbReference type="InterPro" id="IPR036388">
    <property type="entry name" value="WH-like_DNA-bd_sf"/>
</dbReference>
<evidence type="ECO:0000313" key="4">
    <source>
        <dbReference type="EMBL" id="WHX47839.1"/>
    </source>
</evidence>
<dbReference type="InterPro" id="IPR011991">
    <property type="entry name" value="ArsR-like_HTH"/>
</dbReference>
<dbReference type="GO" id="GO:0003700">
    <property type="term" value="F:DNA-binding transcription factor activity"/>
    <property type="evidence" value="ECO:0007669"/>
    <property type="project" value="InterPro"/>
</dbReference>
<dbReference type="KEGG" id="pwn:QNH46_17060"/>
<keyword evidence="1" id="KW-0238">DNA-binding</keyword>
<dbReference type="CDD" id="cd00090">
    <property type="entry name" value="HTH_ARSR"/>
    <property type="match status" value="1"/>
</dbReference>
<dbReference type="SUPFAM" id="SSF46785">
    <property type="entry name" value="Winged helix' DNA-binding domain"/>
    <property type="match status" value="1"/>
</dbReference>
<accession>A0AA95I4T1</accession>
<dbReference type="Pfam" id="PF13412">
    <property type="entry name" value="HTH_24"/>
    <property type="match status" value="1"/>
</dbReference>